<sequence>MDTDEAVRLSQQVAQRRRQDIQKKKQEFILFLITLVGLRQWSRTIKVPYNDAIFGGDAYVKHILSGNRHRAQAMFRLSIDIFKRCSEELELIDCEPASKLLSMDEQLAIFLYIVGQNATNRQTQDRFQHSGETISRVFHHIIHLFVQLQSTYIVSPDPKYTHEVILDNPKFFPFFDHCLGALDGCHVPACVPEQLAGPYRNRKGSLAQNVLGVVDFDMKFTYLMVGWEGSAHDSKVLGSALAEDFSIPSGSFYLADAGYSLSKGTLVPYRGVRYHLRENAQAGSRPETKEELFNLRHSMMRNVVERTFGTWKKRFPILVHPLEYNLRTQRDLVLALAVLHNIIVDSNGYQVNFVIDPNEEGAATGEDDPPPEDEGEEPEVSLSRARERAANNAWRDGIAEDMWAQYMNHLDTQMVS</sequence>
<evidence type="ECO:0000256" key="1">
    <source>
        <dbReference type="ARBA" id="ARBA00001968"/>
    </source>
</evidence>
<dbReference type="InterPro" id="IPR045249">
    <property type="entry name" value="HARBI1-like"/>
</dbReference>
<keyword evidence="5" id="KW-0479">Metal-binding</keyword>
<evidence type="ECO:0000256" key="3">
    <source>
        <dbReference type="ARBA" id="ARBA00006958"/>
    </source>
</evidence>
<dbReference type="GO" id="GO:0046872">
    <property type="term" value="F:metal ion binding"/>
    <property type="evidence" value="ECO:0007669"/>
    <property type="project" value="UniProtKB-KW"/>
</dbReference>
<feature type="compositionally biased region" description="Acidic residues" evidence="8">
    <location>
        <begin position="365"/>
        <end position="379"/>
    </location>
</feature>
<dbReference type="Pfam" id="PF26138">
    <property type="entry name" value="DUF8040"/>
    <property type="match status" value="1"/>
</dbReference>
<protein>
    <submittedName>
        <fullName evidence="11">Uncharacterized protein</fullName>
    </submittedName>
</protein>
<keyword evidence="7" id="KW-0539">Nucleus</keyword>
<dbReference type="GO" id="GO:0016787">
    <property type="term" value="F:hydrolase activity"/>
    <property type="evidence" value="ECO:0007669"/>
    <property type="project" value="UniProtKB-KW"/>
</dbReference>
<evidence type="ECO:0000256" key="7">
    <source>
        <dbReference type="ARBA" id="ARBA00023242"/>
    </source>
</evidence>
<evidence type="ECO:0000259" key="9">
    <source>
        <dbReference type="Pfam" id="PF13359"/>
    </source>
</evidence>
<evidence type="ECO:0000259" key="10">
    <source>
        <dbReference type="Pfam" id="PF26138"/>
    </source>
</evidence>
<dbReference type="GO" id="GO:0005634">
    <property type="term" value="C:nucleus"/>
    <property type="evidence" value="ECO:0007669"/>
    <property type="project" value="UniProtKB-SubCell"/>
</dbReference>
<dbReference type="AlphaFoldDB" id="A0A0L0VTN3"/>
<comment type="cofactor">
    <cofactor evidence="1">
        <name>a divalent metal cation</name>
        <dbReference type="ChEBI" id="CHEBI:60240"/>
    </cofactor>
</comment>
<accession>A0A0L0VTN3</accession>
<proteinExistence type="inferred from homology"/>
<organism evidence="11 12">
    <name type="scientific">Puccinia striiformis f. sp. tritici PST-78</name>
    <dbReference type="NCBI Taxonomy" id="1165861"/>
    <lineage>
        <taxon>Eukaryota</taxon>
        <taxon>Fungi</taxon>
        <taxon>Dikarya</taxon>
        <taxon>Basidiomycota</taxon>
        <taxon>Pucciniomycotina</taxon>
        <taxon>Pucciniomycetes</taxon>
        <taxon>Pucciniales</taxon>
        <taxon>Pucciniaceae</taxon>
        <taxon>Puccinia</taxon>
    </lineage>
</organism>
<dbReference type="PANTHER" id="PTHR22930">
    <property type="match status" value="1"/>
</dbReference>
<evidence type="ECO:0000256" key="5">
    <source>
        <dbReference type="ARBA" id="ARBA00022723"/>
    </source>
</evidence>
<keyword evidence="6" id="KW-0378">Hydrolase</keyword>
<dbReference type="InterPro" id="IPR058353">
    <property type="entry name" value="DUF8040"/>
</dbReference>
<reference evidence="12" key="1">
    <citation type="submission" date="2014-03" db="EMBL/GenBank/DDBJ databases">
        <title>The Genome Sequence of Puccinia striiformis f. sp. tritici PST-78.</title>
        <authorList>
            <consortium name="The Broad Institute Genome Sequencing Platform"/>
            <person name="Cuomo C."/>
            <person name="Hulbert S."/>
            <person name="Chen X."/>
            <person name="Walker B."/>
            <person name="Young S.K."/>
            <person name="Zeng Q."/>
            <person name="Gargeya S."/>
            <person name="Fitzgerald M."/>
            <person name="Haas B."/>
            <person name="Abouelleil A."/>
            <person name="Alvarado L."/>
            <person name="Arachchi H.M."/>
            <person name="Berlin A.M."/>
            <person name="Chapman S.B."/>
            <person name="Goldberg J."/>
            <person name="Griggs A."/>
            <person name="Gujja S."/>
            <person name="Hansen M."/>
            <person name="Howarth C."/>
            <person name="Imamovic A."/>
            <person name="Larimer J."/>
            <person name="McCowan C."/>
            <person name="Montmayeur A."/>
            <person name="Murphy C."/>
            <person name="Neiman D."/>
            <person name="Pearson M."/>
            <person name="Priest M."/>
            <person name="Roberts A."/>
            <person name="Saif S."/>
            <person name="Shea T."/>
            <person name="Sisk P."/>
            <person name="Sykes S."/>
            <person name="Wortman J."/>
            <person name="Nusbaum C."/>
            <person name="Birren B."/>
        </authorList>
    </citation>
    <scope>NUCLEOTIDE SEQUENCE [LARGE SCALE GENOMIC DNA]</scope>
    <source>
        <strain evidence="12">race PST-78</strain>
    </source>
</reference>
<dbReference type="Proteomes" id="UP000054564">
    <property type="component" value="Unassembled WGS sequence"/>
</dbReference>
<gene>
    <name evidence="11" type="ORF">PSTG_04235</name>
</gene>
<name>A0A0L0VTN3_9BASI</name>
<dbReference type="Pfam" id="PF13359">
    <property type="entry name" value="DDE_Tnp_4"/>
    <property type="match status" value="1"/>
</dbReference>
<evidence type="ECO:0000256" key="8">
    <source>
        <dbReference type="SAM" id="MobiDB-lite"/>
    </source>
</evidence>
<dbReference type="EMBL" id="AJIL01000022">
    <property type="protein sequence ID" value="KNF02638.1"/>
    <property type="molecule type" value="Genomic_DNA"/>
</dbReference>
<dbReference type="OrthoDB" id="1681765at2759"/>
<comment type="caution">
    <text evidence="11">The sequence shown here is derived from an EMBL/GenBank/DDBJ whole genome shotgun (WGS) entry which is preliminary data.</text>
</comment>
<feature type="region of interest" description="Disordered" evidence="8">
    <location>
        <begin position="359"/>
        <end position="388"/>
    </location>
</feature>
<dbReference type="GO" id="GO:0004518">
    <property type="term" value="F:nuclease activity"/>
    <property type="evidence" value="ECO:0007669"/>
    <property type="project" value="UniProtKB-KW"/>
</dbReference>
<dbReference type="InterPro" id="IPR027806">
    <property type="entry name" value="HARBI1_dom"/>
</dbReference>
<dbReference type="PANTHER" id="PTHR22930:SF221">
    <property type="entry name" value="NUCLEASE HARBI1"/>
    <property type="match status" value="1"/>
</dbReference>
<keyword evidence="4" id="KW-0540">Nuclease</keyword>
<evidence type="ECO:0000313" key="11">
    <source>
        <dbReference type="EMBL" id="KNF02638.1"/>
    </source>
</evidence>
<comment type="similarity">
    <text evidence="3">Belongs to the HARBI1 family.</text>
</comment>
<evidence type="ECO:0000256" key="4">
    <source>
        <dbReference type="ARBA" id="ARBA00022722"/>
    </source>
</evidence>
<keyword evidence="12" id="KW-1185">Reference proteome</keyword>
<feature type="domain" description="DDE Tnp4" evidence="9">
    <location>
        <begin position="182"/>
        <end position="341"/>
    </location>
</feature>
<feature type="domain" description="DUF8040" evidence="10">
    <location>
        <begin position="54"/>
        <end position="145"/>
    </location>
</feature>
<comment type="subcellular location">
    <subcellularLocation>
        <location evidence="2">Nucleus</location>
    </subcellularLocation>
</comment>
<evidence type="ECO:0000256" key="6">
    <source>
        <dbReference type="ARBA" id="ARBA00022801"/>
    </source>
</evidence>
<evidence type="ECO:0000313" key="12">
    <source>
        <dbReference type="Proteomes" id="UP000054564"/>
    </source>
</evidence>
<evidence type="ECO:0000256" key="2">
    <source>
        <dbReference type="ARBA" id="ARBA00004123"/>
    </source>
</evidence>